<feature type="non-terminal residue" evidence="2">
    <location>
        <position position="1"/>
    </location>
</feature>
<organism evidence="2 3">
    <name type="scientific">Paxillus rubicundulus Ve08.2h10</name>
    <dbReference type="NCBI Taxonomy" id="930991"/>
    <lineage>
        <taxon>Eukaryota</taxon>
        <taxon>Fungi</taxon>
        <taxon>Dikarya</taxon>
        <taxon>Basidiomycota</taxon>
        <taxon>Agaricomycotina</taxon>
        <taxon>Agaricomycetes</taxon>
        <taxon>Agaricomycetidae</taxon>
        <taxon>Boletales</taxon>
        <taxon>Paxilineae</taxon>
        <taxon>Paxillaceae</taxon>
        <taxon>Paxillus</taxon>
    </lineage>
</organism>
<reference evidence="3" key="2">
    <citation type="submission" date="2015-01" db="EMBL/GenBank/DDBJ databases">
        <title>Evolutionary Origins and Diversification of the Mycorrhizal Mutualists.</title>
        <authorList>
            <consortium name="DOE Joint Genome Institute"/>
            <consortium name="Mycorrhizal Genomics Consortium"/>
            <person name="Kohler A."/>
            <person name="Kuo A."/>
            <person name="Nagy L.G."/>
            <person name="Floudas D."/>
            <person name="Copeland A."/>
            <person name="Barry K.W."/>
            <person name="Cichocki N."/>
            <person name="Veneault-Fourrey C."/>
            <person name="LaButti K."/>
            <person name="Lindquist E.A."/>
            <person name="Lipzen A."/>
            <person name="Lundell T."/>
            <person name="Morin E."/>
            <person name="Murat C."/>
            <person name="Riley R."/>
            <person name="Ohm R."/>
            <person name="Sun H."/>
            <person name="Tunlid A."/>
            <person name="Henrissat B."/>
            <person name="Grigoriev I.V."/>
            <person name="Hibbett D.S."/>
            <person name="Martin F."/>
        </authorList>
    </citation>
    <scope>NUCLEOTIDE SEQUENCE [LARGE SCALE GENOMIC DNA]</scope>
    <source>
        <strain evidence="3">Ve08.2h10</strain>
    </source>
</reference>
<protein>
    <submittedName>
        <fullName evidence="2">Uncharacterized protein</fullName>
    </submittedName>
</protein>
<evidence type="ECO:0000256" key="1">
    <source>
        <dbReference type="SAM" id="MobiDB-lite"/>
    </source>
</evidence>
<dbReference type="OrthoDB" id="3261690at2759"/>
<dbReference type="HOGENOM" id="CLU_097640_0_0_1"/>
<name>A0A0D0CU01_9AGAM</name>
<dbReference type="Proteomes" id="UP000054538">
    <property type="component" value="Unassembled WGS sequence"/>
</dbReference>
<dbReference type="EMBL" id="KN828777">
    <property type="protein sequence ID" value="KIK74536.1"/>
    <property type="molecule type" value="Genomic_DNA"/>
</dbReference>
<dbReference type="AlphaFoldDB" id="A0A0D0CU01"/>
<reference evidence="2 3" key="1">
    <citation type="submission" date="2014-04" db="EMBL/GenBank/DDBJ databases">
        <authorList>
            <consortium name="DOE Joint Genome Institute"/>
            <person name="Kuo A."/>
            <person name="Kohler A."/>
            <person name="Jargeat P."/>
            <person name="Nagy L.G."/>
            <person name="Floudas D."/>
            <person name="Copeland A."/>
            <person name="Barry K.W."/>
            <person name="Cichocki N."/>
            <person name="Veneault-Fourrey C."/>
            <person name="LaButti K."/>
            <person name="Lindquist E.A."/>
            <person name="Lipzen A."/>
            <person name="Lundell T."/>
            <person name="Morin E."/>
            <person name="Murat C."/>
            <person name="Sun H."/>
            <person name="Tunlid A."/>
            <person name="Henrissat B."/>
            <person name="Grigoriev I.V."/>
            <person name="Hibbett D.S."/>
            <person name="Martin F."/>
            <person name="Nordberg H.P."/>
            <person name="Cantor M.N."/>
            <person name="Hua S.X."/>
        </authorList>
    </citation>
    <scope>NUCLEOTIDE SEQUENCE [LARGE SCALE GENOMIC DNA]</scope>
    <source>
        <strain evidence="2 3">Ve08.2h10</strain>
    </source>
</reference>
<evidence type="ECO:0000313" key="2">
    <source>
        <dbReference type="EMBL" id="KIK74536.1"/>
    </source>
</evidence>
<proteinExistence type="predicted"/>
<evidence type="ECO:0000313" key="3">
    <source>
        <dbReference type="Proteomes" id="UP000054538"/>
    </source>
</evidence>
<feature type="non-terminal residue" evidence="2">
    <location>
        <position position="129"/>
    </location>
</feature>
<accession>A0A0D0CU01</accession>
<gene>
    <name evidence="2" type="ORF">PAXRUDRAFT_38298</name>
</gene>
<dbReference type="InParanoid" id="A0A0D0CU01"/>
<keyword evidence="3" id="KW-1185">Reference proteome</keyword>
<dbReference type="STRING" id="930991.A0A0D0CU01"/>
<feature type="region of interest" description="Disordered" evidence="1">
    <location>
        <begin position="94"/>
        <end position="129"/>
    </location>
</feature>
<sequence>LPFTAAQYTFCDDTTWTMHFNRMFPAVKPASIGQNFRQATYYAQWANLRESLNPQGISRVRTAIKIQFDTLKWIPYTQTDKMWSTRKVKGRQWHSLPERQNLGGPLIALSPKATRARVGRPSLRPTPQV</sequence>